<evidence type="ECO:0000313" key="2">
    <source>
        <dbReference type="EMBL" id="EJB97469.1"/>
    </source>
</evidence>
<keyword evidence="1" id="KW-0472">Membrane</keyword>
<dbReference type="Proteomes" id="UP000004326">
    <property type="component" value="Unassembled WGS sequence"/>
</dbReference>
<keyword evidence="1" id="KW-0812">Transmembrane</keyword>
<sequence>MFFQSCFLSDFIIDCLFLFRGLFFILLFFILYSLENVIIYKTLI</sequence>
<reference evidence="2 3" key="1">
    <citation type="journal article" date="2013" name="Pathog. Dis.">
        <title>Genome sequences of 65 Helicobacter pylori strains isolated from asymptomatic individuals and patients with gastric cancer, peptic ulcer disease, or gastritis.</title>
        <authorList>
            <person name="Blanchard T.G."/>
            <person name="Czinn S.J."/>
            <person name="Correa P."/>
            <person name="Nakazawa T."/>
            <person name="Keelan M."/>
            <person name="Morningstar L."/>
            <person name="Santana-Cruz I."/>
            <person name="Maroo A."/>
            <person name="McCracken C."/>
            <person name="Shefchek K."/>
            <person name="Daugherty S."/>
            <person name="Song Y."/>
            <person name="Fraser C.M."/>
            <person name="Fricke W.F."/>
        </authorList>
    </citation>
    <scope>NUCLEOTIDE SEQUENCE [LARGE SCALE GENOMIC DNA]</scope>
    <source>
        <strain evidence="2 3">Hp P-2</strain>
    </source>
</reference>
<evidence type="ECO:0000313" key="3">
    <source>
        <dbReference type="Proteomes" id="UP000004326"/>
    </source>
</evidence>
<accession>I9W074</accession>
<feature type="transmembrane region" description="Helical" evidence="1">
    <location>
        <begin position="12"/>
        <end position="34"/>
    </location>
</feature>
<evidence type="ECO:0000256" key="1">
    <source>
        <dbReference type="SAM" id="Phobius"/>
    </source>
</evidence>
<comment type="caution">
    <text evidence="2">The sequence shown here is derived from an EMBL/GenBank/DDBJ whole genome shotgun (WGS) entry which is preliminary data.</text>
</comment>
<proteinExistence type="predicted"/>
<organism evidence="2 3">
    <name type="scientific">Helicobacter pylori Hp P-2</name>
    <dbReference type="NCBI Taxonomy" id="992073"/>
    <lineage>
        <taxon>Bacteria</taxon>
        <taxon>Pseudomonadati</taxon>
        <taxon>Campylobacterota</taxon>
        <taxon>Epsilonproteobacteria</taxon>
        <taxon>Campylobacterales</taxon>
        <taxon>Helicobacteraceae</taxon>
        <taxon>Helicobacter</taxon>
    </lineage>
</organism>
<dbReference type="AlphaFoldDB" id="I9W074"/>
<dbReference type="EMBL" id="AKPJ01000006">
    <property type="protein sequence ID" value="EJB97469.1"/>
    <property type="molecule type" value="Genomic_DNA"/>
</dbReference>
<gene>
    <name evidence="2" type="ORF">HPHPP2_1695</name>
</gene>
<keyword evidence="1" id="KW-1133">Transmembrane helix</keyword>
<name>I9W074_HELPX</name>
<dbReference type="PATRIC" id="fig|992073.3.peg.1646"/>
<protein>
    <submittedName>
        <fullName evidence="2">Putative membrane protein</fullName>
    </submittedName>
</protein>